<accession>A0A850H7E0</accession>
<protein>
    <submittedName>
        <fullName evidence="3">SAM-dependent methyltransferase</fullName>
    </submittedName>
</protein>
<name>A0A850H7E0_9SPHN</name>
<dbReference type="InterPro" id="IPR003788">
    <property type="entry name" value="NDUFAF7"/>
</dbReference>
<dbReference type="InterPro" id="IPR038375">
    <property type="entry name" value="NDUFAF7_sf"/>
</dbReference>
<keyword evidence="1 3" id="KW-0489">Methyltransferase</keyword>
<evidence type="ECO:0000256" key="2">
    <source>
        <dbReference type="ARBA" id="ARBA00022679"/>
    </source>
</evidence>
<dbReference type="PANTHER" id="PTHR12049:SF7">
    <property type="entry name" value="PROTEIN ARGININE METHYLTRANSFERASE NDUFAF7, MITOCHONDRIAL"/>
    <property type="match status" value="1"/>
</dbReference>
<gene>
    <name evidence="3" type="ORF">HUO12_09765</name>
</gene>
<dbReference type="PANTHER" id="PTHR12049">
    <property type="entry name" value="PROTEIN ARGININE METHYLTRANSFERASE NDUFAF7, MITOCHONDRIAL"/>
    <property type="match status" value="1"/>
</dbReference>
<evidence type="ECO:0000256" key="1">
    <source>
        <dbReference type="ARBA" id="ARBA00022603"/>
    </source>
</evidence>
<dbReference type="Pfam" id="PF02636">
    <property type="entry name" value="Methyltransf_28"/>
    <property type="match status" value="1"/>
</dbReference>
<comment type="caution">
    <text evidence="3">The sequence shown here is derived from an EMBL/GenBank/DDBJ whole genome shotgun (WGS) entry which is preliminary data.</text>
</comment>
<organism evidence="3 4">
    <name type="scientific">Altererythrobacter lutimaris</name>
    <dbReference type="NCBI Taxonomy" id="2743979"/>
    <lineage>
        <taxon>Bacteria</taxon>
        <taxon>Pseudomonadati</taxon>
        <taxon>Pseudomonadota</taxon>
        <taxon>Alphaproteobacteria</taxon>
        <taxon>Sphingomonadales</taxon>
        <taxon>Erythrobacteraceae</taxon>
        <taxon>Altererythrobacter</taxon>
    </lineage>
</organism>
<proteinExistence type="predicted"/>
<evidence type="ECO:0000313" key="4">
    <source>
        <dbReference type="Proteomes" id="UP000546031"/>
    </source>
</evidence>
<dbReference type="EMBL" id="JABWTA010000001">
    <property type="protein sequence ID" value="NVE95184.1"/>
    <property type="molecule type" value="Genomic_DNA"/>
</dbReference>
<reference evidence="3 4" key="1">
    <citation type="submission" date="2020-06" db="EMBL/GenBank/DDBJ databases">
        <title>Altererythrobacter lutimaris sp. nov., a marine bacterium isolated from a tidal flat.</title>
        <authorList>
            <person name="Kim D."/>
            <person name="Yoo Y."/>
            <person name="Kim J.-J."/>
        </authorList>
    </citation>
    <scope>NUCLEOTIDE SEQUENCE [LARGE SCALE GENOMIC DNA]</scope>
    <source>
        <strain evidence="3 4">JGD-16</strain>
    </source>
</reference>
<dbReference type="AlphaFoldDB" id="A0A850H7E0"/>
<keyword evidence="4" id="KW-1185">Reference proteome</keyword>
<dbReference type="InterPro" id="IPR029063">
    <property type="entry name" value="SAM-dependent_MTases_sf"/>
</dbReference>
<dbReference type="SUPFAM" id="SSF53335">
    <property type="entry name" value="S-adenosyl-L-methionine-dependent methyltransferases"/>
    <property type="match status" value="1"/>
</dbReference>
<dbReference type="Gene3D" id="3.40.50.12710">
    <property type="match status" value="1"/>
</dbReference>
<dbReference type="GO" id="GO:0035243">
    <property type="term" value="F:protein-arginine omega-N symmetric methyltransferase activity"/>
    <property type="evidence" value="ECO:0007669"/>
    <property type="project" value="TreeGrafter"/>
</dbReference>
<dbReference type="Proteomes" id="UP000546031">
    <property type="component" value="Unassembled WGS sequence"/>
</dbReference>
<evidence type="ECO:0000313" key="3">
    <source>
        <dbReference type="EMBL" id="NVE95184.1"/>
    </source>
</evidence>
<dbReference type="GO" id="GO:0032259">
    <property type="term" value="P:methylation"/>
    <property type="evidence" value="ECO:0007669"/>
    <property type="project" value="UniProtKB-KW"/>
</dbReference>
<keyword evidence="2 3" id="KW-0808">Transferase</keyword>
<sequence>MGESNAKYYAARDPLGDEGDFITAPEITQMFGELIGLWLADIWVRAGSPEKVHYVELGPGRGTLTLDAMRTANRYGLDPEIHFVEASEALREIQRQAIPGVQHHDDITSVPEDAPMLLVANEFFDALPVHQLLRSAQNWHERMVGLDENDRFVFVAGDQPMDDIVPPSWRNARQGTMIETSPAAAAIMSEISDRLIAQGGAALIIDYGPRELASGSTLQALQKHTKIDPFDAPGLSDLTAHVDFEMLGQVAERQGAKVMGLTMQGEWLNELGIQTRTEALQRRHPDKQDLIARQRQRLVADDQMGLLFKVLGVSSPEWPDGVGFDI</sequence>